<evidence type="ECO:0000256" key="2">
    <source>
        <dbReference type="ARBA" id="ARBA00022512"/>
    </source>
</evidence>
<dbReference type="EMBL" id="KZ826316">
    <property type="protein sequence ID" value="PYI11935.1"/>
    <property type="molecule type" value="Genomic_DNA"/>
</dbReference>
<evidence type="ECO:0000256" key="9">
    <source>
        <dbReference type="SAM" id="MobiDB-lite"/>
    </source>
</evidence>
<accession>A0A319EUL8</accession>
<comment type="subcellular location">
    <subcellularLocation>
        <location evidence="1">Secreted</location>
        <location evidence="1">Cell wall</location>
    </subcellularLocation>
</comment>
<dbReference type="Gene3D" id="1.20.1280.140">
    <property type="match status" value="1"/>
</dbReference>
<evidence type="ECO:0000256" key="3">
    <source>
        <dbReference type="ARBA" id="ARBA00022525"/>
    </source>
</evidence>
<dbReference type="PANTHER" id="PTHR38123:SF6">
    <property type="entry name" value="CELL WALL SERINE-THREONINE-RICH GALACTOMANNOPROTEIN MP1 (AFU_ORTHOLOGUE AFUA_4G03240)"/>
    <property type="match status" value="1"/>
</dbReference>
<evidence type="ECO:0000256" key="10">
    <source>
        <dbReference type="SAM" id="SignalP"/>
    </source>
</evidence>
<comment type="function">
    <text evidence="6">Constitutive protein of the cell wall. Antigen target of host humoral immune response.</text>
</comment>
<dbReference type="GO" id="GO:0005576">
    <property type="term" value="C:extracellular region"/>
    <property type="evidence" value="ECO:0007669"/>
    <property type="project" value="TreeGrafter"/>
</dbReference>
<feature type="compositionally biased region" description="Low complexity" evidence="9">
    <location>
        <begin position="175"/>
        <end position="240"/>
    </location>
</feature>
<evidence type="ECO:0000256" key="8">
    <source>
        <dbReference type="ARBA" id="ARBA00071527"/>
    </source>
</evidence>
<keyword evidence="2" id="KW-0134">Cell wall</keyword>
<feature type="chain" id="PRO_5016422263" description="Cell wall mannoprotein 1" evidence="10">
    <location>
        <begin position="18"/>
        <end position="278"/>
    </location>
</feature>
<protein>
    <recommendedName>
        <fullName evidence="8">Cell wall mannoprotein 1</fullName>
    </recommendedName>
</protein>
<evidence type="ECO:0000256" key="6">
    <source>
        <dbReference type="ARBA" id="ARBA00056563"/>
    </source>
</evidence>
<dbReference type="AlphaFoldDB" id="A0A319EUL8"/>
<dbReference type="GO" id="GO:0009277">
    <property type="term" value="C:fungal-type cell wall"/>
    <property type="evidence" value="ECO:0007669"/>
    <property type="project" value="UniProtKB-ARBA"/>
</dbReference>
<dbReference type="OrthoDB" id="2422134at2759"/>
<keyword evidence="12" id="KW-1185">Reference proteome</keyword>
<feature type="region of interest" description="Disordered" evidence="9">
    <location>
        <begin position="174"/>
        <end position="240"/>
    </location>
</feature>
<dbReference type="Gene3D" id="6.10.140.790">
    <property type="match status" value="1"/>
</dbReference>
<keyword evidence="4 10" id="KW-0732">Signal</keyword>
<gene>
    <name evidence="11" type="ORF">BO78DRAFT_392627</name>
</gene>
<evidence type="ECO:0000256" key="5">
    <source>
        <dbReference type="ARBA" id="ARBA00023121"/>
    </source>
</evidence>
<dbReference type="GO" id="GO:0008289">
    <property type="term" value="F:lipid binding"/>
    <property type="evidence" value="ECO:0007669"/>
    <property type="project" value="UniProtKB-KW"/>
</dbReference>
<organism evidence="11 12">
    <name type="scientific">Aspergillus sclerotiicarbonarius (strain CBS 121057 / IBT 28362)</name>
    <dbReference type="NCBI Taxonomy" id="1448318"/>
    <lineage>
        <taxon>Eukaryota</taxon>
        <taxon>Fungi</taxon>
        <taxon>Dikarya</taxon>
        <taxon>Ascomycota</taxon>
        <taxon>Pezizomycotina</taxon>
        <taxon>Eurotiomycetes</taxon>
        <taxon>Eurotiomycetidae</taxon>
        <taxon>Eurotiales</taxon>
        <taxon>Aspergillaceae</taxon>
        <taxon>Aspergillus</taxon>
        <taxon>Aspergillus subgen. Circumdati</taxon>
    </lineage>
</organism>
<evidence type="ECO:0000256" key="4">
    <source>
        <dbReference type="ARBA" id="ARBA00022729"/>
    </source>
</evidence>
<sequence>MKFTTALFTMLATSVMATPSIVERDASSITDVLSQIQTQVKSLDSAIQAYSGGDPGKVESASSSLVSEINSGVSTVNKASELSATDALTITGPVQDVTKEVQTTISDLISKKSNFVAAGSGGTVYAQLEKQYTASKNLADAITSKVPSSLSSIASSLASGITDAIQKGVDAYKDAANSSPQSSSEASSATSEASSATSAATSATSATEAATEPSSAAASTSSSPVIPAPASSAATTPSGSASASASATPSLYTGAAPVDRCNFILGGAVAAAAMAIAI</sequence>
<dbReference type="InterPro" id="IPR021054">
    <property type="entry name" value="Cell_wall_mannoprotein_1"/>
</dbReference>
<evidence type="ECO:0000313" key="12">
    <source>
        <dbReference type="Proteomes" id="UP000248423"/>
    </source>
</evidence>
<comment type="similarity">
    <text evidence="7">Belongs to the cell wall mannoprotein 1 family.</text>
</comment>
<evidence type="ECO:0000313" key="11">
    <source>
        <dbReference type="EMBL" id="PYI11935.1"/>
    </source>
</evidence>
<proteinExistence type="inferred from homology"/>
<reference evidence="11 12" key="1">
    <citation type="submission" date="2018-02" db="EMBL/GenBank/DDBJ databases">
        <title>The genomes of Aspergillus section Nigri reveals drivers in fungal speciation.</title>
        <authorList>
            <consortium name="DOE Joint Genome Institute"/>
            <person name="Vesth T.C."/>
            <person name="Nybo J."/>
            <person name="Theobald S."/>
            <person name="Brandl J."/>
            <person name="Frisvad J.C."/>
            <person name="Nielsen K.F."/>
            <person name="Lyhne E.K."/>
            <person name="Kogle M.E."/>
            <person name="Kuo A."/>
            <person name="Riley R."/>
            <person name="Clum A."/>
            <person name="Nolan M."/>
            <person name="Lipzen A."/>
            <person name="Salamov A."/>
            <person name="Henrissat B."/>
            <person name="Wiebenga A."/>
            <person name="De vries R.P."/>
            <person name="Grigoriev I.V."/>
            <person name="Mortensen U.H."/>
            <person name="Andersen M.R."/>
            <person name="Baker S.E."/>
        </authorList>
    </citation>
    <scope>NUCLEOTIDE SEQUENCE [LARGE SCALE GENOMIC DNA]</scope>
    <source>
        <strain evidence="11 12">CBS 121057</strain>
    </source>
</reference>
<keyword evidence="3" id="KW-0964">Secreted</keyword>
<dbReference type="PANTHER" id="PTHR38123">
    <property type="entry name" value="CELL WALL SERINE-THREONINE-RICH GALACTOMANNOPROTEIN MP1 (AFU_ORTHOLOGUE AFUA_4G03240)"/>
    <property type="match status" value="1"/>
</dbReference>
<dbReference type="VEuPathDB" id="FungiDB:BO78DRAFT_392627"/>
<evidence type="ECO:0000256" key="1">
    <source>
        <dbReference type="ARBA" id="ARBA00004191"/>
    </source>
</evidence>
<keyword evidence="5" id="KW-0446">Lipid-binding</keyword>
<dbReference type="Pfam" id="PF12296">
    <property type="entry name" value="HsbA"/>
    <property type="match status" value="1"/>
</dbReference>
<evidence type="ECO:0000256" key="7">
    <source>
        <dbReference type="ARBA" id="ARBA00060953"/>
    </source>
</evidence>
<dbReference type="STRING" id="1448318.A0A319EUL8"/>
<dbReference type="FunFam" id="1.20.1280.140:FF:000001">
    <property type="entry name" value="Cell wall serine-threonine-rich galactomannoprotein Mp1"/>
    <property type="match status" value="1"/>
</dbReference>
<name>A0A319EUL8_ASPSB</name>
<dbReference type="Proteomes" id="UP000248423">
    <property type="component" value="Unassembled WGS sequence"/>
</dbReference>
<feature type="signal peptide" evidence="10">
    <location>
        <begin position="1"/>
        <end position="17"/>
    </location>
</feature>